<dbReference type="AlphaFoldDB" id="A0A917ZC83"/>
<comment type="pathway">
    <text evidence="1">Glycerolipid metabolism; triacylglycerol biosynthesis.</text>
</comment>
<feature type="domain" description="O-acyltransferase WSD1 C-terminal" evidence="12">
    <location>
        <begin position="310"/>
        <end position="461"/>
    </location>
</feature>
<evidence type="ECO:0000256" key="2">
    <source>
        <dbReference type="ARBA" id="ARBA00005189"/>
    </source>
</evidence>
<dbReference type="GO" id="GO:0051701">
    <property type="term" value="P:biological process involved in interaction with host"/>
    <property type="evidence" value="ECO:0007669"/>
    <property type="project" value="TreeGrafter"/>
</dbReference>
<evidence type="ECO:0000256" key="5">
    <source>
        <dbReference type="ARBA" id="ARBA00022516"/>
    </source>
</evidence>
<dbReference type="PANTHER" id="PTHR31650:SF1">
    <property type="entry name" value="WAX ESTER SYNTHASE_DIACYLGLYCEROL ACYLTRANSFERASE 4-RELATED"/>
    <property type="match status" value="1"/>
</dbReference>
<evidence type="ECO:0000256" key="8">
    <source>
        <dbReference type="ARBA" id="ARBA00023098"/>
    </source>
</evidence>
<protein>
    <recommendedName>
        <fullName evidence="4">diacylglycerol O-acyltransferase</fullName>
        <ecNumber evidence="4">2.3.1.20</ecNumber>
    </recommendedName>
</protein>
<dbReference type="Gene3D" id="3.30.559.10">
    <property type="entry name" value="Chloramphenicol acetyltransferase-like domain"/>
    <property type="match status" value="1"/>
</dbReference>
<keyword evidence="7" id="KW-0319">Glycerol metabolism</keyword>
<evidence type="ECO:0000256" key="10">
    <source>
        <dbReference type="ARBA" id="ARBA00048109"/>
    </source>
</evidence>
<dbReference type="GO" id="GO:0004144">
    <property type="term" value="F:diacylglycerol O-acyltransferase activity"/>
    <property type="evidence" value="ECO:0007669"/>
    <property type="project" value="UniProtKB-EC"/>
</dbReference>
<dbReference type="InterPro" id="IPR009721">
    <property type="entry name" value="O-acyltransferase_WSD1_C"/>
</dbReference>
<dbReference type="GO" id="GO:0071731">
    <property type="term" value="P:response to nitric oxide"/>
    <property type="evidence" value="ECO:0007669"/>
    <property type="project" value="TreeGrafter"/>
</dbReference>
<proteinExistence type="inferred from homology"/>
<keyword evidence="5" id="KW-0444">Lipid biosynthesis</keyword>
<dbReference type="GO" id="GO:0019432">
    <property type="term" value="P:triglyceride biosynthetic process"/>
    <property type="evidence" value="ECO:0007669"/>
    <property type="project" value="TreeGrafter"/>
</dbReference>
<dbReference type="SUPFAM" id="SSF52777">
    <property type="entry name" value="CoA-dependent acyltransferases"/>
    <property type="match status" value="1"/>
</dbReference>
<dbReference type="InterPro" id="IPR045034">
    <property type="entry name" value="O-acyltransferase_WSD1-like"/>
</dbReference>
<dbReference type="PANTHER" id="PTHR31650">
    <property type="entry name" value="O-ACYLTRANSFERASE (WSD1-LIKE) FAMILY PROTEIN"/>
    <property type="match status" value="1"/>
</dbReference>
<gene>
    <name evidence="13" type="ORF">GCM10011348_16350</name>
</gene>
<sequence length="470" mass="52146">MDSLFLYVEKAGYQIDITPVFFYDPAGSKDGELTHEQLLERFHDTVEAVPALRSRLERVPFDLDNPYLAEDRNFRIENHFSEVNLPAPGDAETLRAVLADFQTRPLDMDRPLWEVLIVRGLDNVEGMPAGAIAVALKVHHVIADGHTVVEIISRLHDEGQSQADDKAQKPRVEFRAPNYYDRLGQVLSNNLIGALGMMNPLLNSLPRIGKTLLETVSKDSDKLTRPPVSTRFNRKPESKEFVWNFASLDLATAKRISKQETGATINDVVLTVIAGAMRDYMQAKGDRTDDCLRAMAPVNIRQESQRNAGGNEVSFILPDLPVQLADPRERLQAVMRSTGHNKKVAKDIDSREVSNLMKSVPPAWMASMRLMGIIESTSHPLMQLVGNALATNVPGPAVPLHLKGARLLNLAGMIVPTAGLGLHHVIVSYAGKLNISMTAHRDILPDPDFYRECLERSFEQLLEAYPDAAA</sequence>
<evidence type="ECO:0000256" key="3">
    <source>
        <dbReference type="ARBA" id="ARBA00009587"/>
    </source>
</evidence>
<evidence type="ECO:0000259" key="11">
    <source>
        <dbReference type="Pfam" id="PF03007"/>
    </source>
</evidence>
<dbReference type="NCBIfam" id="TIGR02946">
    <property type="entry name" value="acyl_WS_DGAT"/>
    <property type="match status" value="1"/>
</dbReference>
<comment type="catalytic activity">
    <reaction evidence="10">
        <text>an acyl-CoA + a 1,2-diacyl-sn-glycerol = a triacyl-sn-glycerol + CoA</text>
        <dbReference type="Rhea" id="RHEA:10868"/>
        <dbReference type="ChEBI" id="CHEBI:17815"/>
        <dbReference type="ChEBI" id="CHEBI:57287"/>
        <dbReference type="ChEBI" id="CHEBI:58342"/>
        <dbReference type="ChEBI" id="CHEBI:64615"/>
        <dbReference type="EC" id="2.3.1.20"/>
    </reaction>
</comment>
<dbReference type="EC" id="2.3.1.20" evidence="4"/>
<evidence type="ECO:0000256" key="1">
    <source>
        <dbReference type="ARBA" id="ARBA00004771"/>
    </source>
</evidence>
<dbReference type="GO" id="GO:0005886">
    <property type="term" value="C:plasma membrane"/>
    <property type="evidence" value="ECO:0007669"/>
    <property type="project" value="TreeGrafter"/>
</dbReference>
<dbReference type="GO" id="GO:0006071">
    <property type="term" value="P:glycerol metabolic process"/>
    <property type="evidence" value="ECO:0007669"/>
    <property type="project" value="UniProtKB-KW"/>
</dbReference>
<dbReference type="EMBL" id="BMLT01000003">
    <property type="protein sequence ID" value="GGO80191.1"/>
    <property type="molecule type" value="Genomic_DNA"/>
</dbReference>
<dbReference type="InterPro" id="IPR023213">
    <property type="entry name" value="CAT-like_dom_sf"/>
</dbReference>
<evidence type="ECO:0000313" key="13">
    <source>
        <dbReference type="EMBL" id="GGO80191.1"/>
    </source>
</evidence>
<dbReference type="Proteomes" id="UP000599578">
    <property type="component" value="Unassembled WGS sequence"/>
</dbReference>
<dbReference type="GO" id="GO:0001666">
    <property type="term" value="P:response to hypoxia"/>
    <property type="evidence" value="ECO:0007669"/>
    <property type="project" value="TreeGrafter"/>
</dbReference>
<comment type="caution">
    <text evidence="13">The sequence shown here is derived from an EMBL/GenBank/DDBJ whole genome shotgun (WGS) entry which is preliminary data.</text>
</comment>
<keyword evidence="9" id="KW-0012">Acyltransferase</keyword>
<evidence type="ECO:0000259" key="12">
    <source>
        <dbReference type="Pfam" id="PF06974"/>
    </source>
</evidence>
<feature type="domain" description="O-acyltransferase WSD1-like N-terminal" evidence="11">
    <location>
        <begin position="1"/>
        <end position="269"/>
    </location>
</feature>
<keyword evidence="14" id="KW-1185">Reference proteome</keyword>
<evidence type="ECO:0000256" key="7">
    <source>
        <dbReference type="ARBA" id="ARBA00022798"/>
    </source>
</evidence>
<comment type="pathway">
    <text evidence="2">Lipid metabolism.</text>
</comment>
<keyword evidence="8" id="KW-0443">Lipid metabolism</keyword>
<dbReference type="InterPro" id="IPR014292">
    <property type="entry name" value="Acyl_transf_WS/DGAT"/>
</dbReference>
<keyword evidence="6" id="KW-0808">Transferase</keyword>
<comment type="similarity">
    <text evidence="3">Belongs to the long-chain O-acyltransferase family.</text>
</comment>
<evidence type="ECO:0000256" key="6">
    <source>
        <dbReference type="ARBA" id="ARBA00022679"/>
    </source>
</evidence>
<dbReference type="Pfam" id="PF03007">
    <property type="entry name" value="WS_DGAT_cat"/>
    <property type="match status" value="1"/>
</dbReference>
<name>A0A917ZC83_9GAMM</name>
<dbReference type="Pfam" id="PF06974">
    <property type="entry name" value="WS_DGAT_C"/>
    <property type="match status" value="1"/>
</dbReference>
<dbReference type="InterPro" id="IPR004255">
    <property type="entry name" value="O-acyltransferase_WSD1_N"/>
</dbReference>
<evidence type="ECO:0000256" key="9">
    <source>
        <dbReference type="ARBA" id="ARBA00023315"/>
    </source>
</evidence>
<evidence type="ECO:0000256" key="4">
    <source>
        <dbReference type="ARBA" id="ARBA00013244"/>
    </source>
</evidence>
<organism evidence="13 14">
    <name type="scientific">Marinobacterium nitratireducens</name>
    <dbReference type="NCBI Taxonomy" id="518897"/>
    <lineage>
        <taxon>Bacteria</taxon>
        <taxon>Pseudomonadati</taxon>
        <taxon>Pseudomonadota</taxon>
        <taxon>Gammaproteobacteria</taxon>
        <taxon>Oceanospirillales</taxon>
        <taxon>Oceanospirillaceae</taxon>
        <taxon>Marinobacterium</taxon>
    </lineage>
</organism>
<evidence type="ECO:0000313" key="14">
    <source>
        <dbReference type="Proteomes" id="UP000599578"/>
    </source>
</evidence>
<reference evidence="13 14" key="1">
    <citation type="journal article" date="2014" name="Int. J. Syst. Evol. Microbiol.">
        <title>Complete genome sequence of Corynebacterium casei LMG S-19264T (=DSM 44701T), isolated from a smear-ripened cheese.</title>
        <authorList>
            <consortium name="US DOE Joint Genome Institute (JGI-PGF)"/>
            <person name="Walter F."/>
            <person name="Albersmeier A."/>
            <person name="Kalinowski J."/>
            <person name="Ruckert C."/>
        </authorList>
    </citation>
    <scope>NUCLEOTIDE SEQUENCE [LARGE SCALE GENOMIC DNA]</scope>
    <source>
        <strain evidence="13 14">CGMCC 1.7286</strain>
    </source>
</reference>
<accession>A0A917ZC83</accession>